<keyword evidence="1" id="KW-1133">Transmembrane helix</keyword>
<gene>
    <name evidence="2" type="ORF">F7Q91_21540</name>
</gene>
<name>A0A7V7TEQ5_9VIBR</name>
<dbReference type="EMBL" id="VZPX01000062">
    <property type="protein sequence ID" value="KAB0470711.1"/>
    <property type="molecule type" value="Genomic_DNA"/>
</dbReference>
<accession>A0A7V7TEQ5</accession>
<keyword evidence="1" id="KW-0812">Transmembrane</keyword>
<proteinExistence type="predicted"/>
<dbReference type="Proteomes" id="UP000423756">
    <property type="component" value="Unassembled WGS sequence"/>
</dbReference>
<evidence type="ECO:0000256" key="1">
    <source>
        <dbReference type="SAM" id="Phobius"/>
    </source>
</evidence>
<evidence type="ECO:0000313" key="3">
    <source>
        <dbReference type="Proteomes" id="UP000423756"/>
    </source>
</evidence>
<feature type="transmembrane region" description="Helical" evidence="1">
    <location>
        <begin position="35"/>
        <end position="53"/>
    </location>
</feature>
<keyword evidence="1" id="KW-0472">Membrane</keyword>
<protein>
    <submittedName>
        <fullName evidence="2">Uncharacterized protein</fullName>
    </submittedName>
</protein>
<comment type="caution">
    <text evidence="2">The sequence shown here is derived from an EMBL/GenBank/DDBJ whole genome shotgun (WGS) entry which is preliminary data.</text>
</comment>
<feature type="transmembrane region" description="Helical" evidence="1">
    <location>
        <begin position="5"/>
        <end position="23"/>
    </location>
</feature>
<reference evidence="2 3" key="1">
    <citation type="submission" date="2019-09" db="EMBL/GenBank/DDBJ databases">
        <title>Draft genome sequences of 48 bacterial type strains from the CCUG.</title>
        <authorList>
            <person name="Tunovic T."/>
            <person name="Pineiro-Iglesias B."/>
            <person name="Unosson C."/>
            <person name="Inganas E."/>
            <person name="Ohlen M."/>
            <person name="Cardew S."/>
            <person name="Jensie-Markopoulos S."/>
            <person name="Salva-Serra F."/>
            <person name="Jaen-Luchoro D."/>
            <person name="Karlsson R."/>
            <person name="Svensson-Stadler L."/>
            <person name="Chun J."/>
            <person name="Moore E."/>
        </authorList>
    </citation>
    <scope>NUCLEOTIDE SEQUENCE [LARGE SCALE GENOMIC DNA]</scope>
    <source>
        <strain evidence="2 3">CCUG 48643</strain>
    </source>
</reference>
<sequence length="66" mass="7747">MIEDLLIQALFTLIVFFYPVYLIFKRAGLNTNLSFTLFIPFIGFIVCPLILVFSKWNIKQKSKETE</sequence>
<dbReference type="AlphaFoldDB" id="A0A7V7TEQ5"/>
<organism evidence="2 3">
    <name type="scientific">Vibrio chagasii</name>
    <dbReference type="NCBI Taxonomy" id="170679"/>
    <lineage>
        <taxon>Bacteria</taxon>
        <taxon>Pseudomonadati</taxon>
        <taxon>Pseudomonadota</taxon>
        <taxon>Gammaproteobacteria</taxon>
        <taxon>Vibrionales</taxon>
        <taxon>Vibrionaceae</taxon>
        <taxon>Vibrio</taxon>
    </lineage>
</organism>
<evidence type="ECO:0000313" key="2">
    <source>
        <dbReference type="EMBL" id="KAB0470711.1"/>
    </source>
</evidence>